<dbReference type="RefSeq" id="XP_024723563.1">
    <property type="nucleotide sequence ID" value="XM_024863309.1"/>
</dbReference>
<feature type="compositionally biased region" description="Polar residues" evidence="4">
    <location>
        <begin position="451"/>
        <end position="472"/>
    </location>
</feature>
<protein>
    <recommendedName>
        <fullName evidence="5">Centrosomin N-terminal motif 1 domain-containing protein</fullName>
    </recommendedName>
</protein>
<dbReference type="GO" id="GO:0005737">
    <property type="term" value="C:cytoplasm"/>
    <property type="evidence" value="ECO:0007669"/>
    <property type="project" value="UniProtKB-SubCell"/>
</dbReference>
<dbReference type="GO" id="GO:0005815">
    <property type="term" value="C:microtubule organizing center"/>
    <property type="evidence" value="ECO:0007669"/>
    <property type="project" value="InterPro"/>
</dbReference>
<evidence type="ECO:0000313" key="6">
    <source>
        <dbReference type="EMBL" id="PSS24964.1"/>
    </source>
</evidence>
<dbReference type="Proteomes" id="UP000241818">
    <property type="component" value="Unassembled WGS sequence"/>
</dbReference>
<feature type="compositionally biased region" description="Polar residues" evidence="4">
    <location>
        <begin position="608"/>
        <end position="626"/>
    </location>
</feature>
<evidence type="ECO:0000259" key="5">
    <source>
        <dbReference type="Pfam" id="PF07989"/>
    </source>
</evidence>
<feature type="compositionally biased region" description="Polar residues" evidence="4">
    <location>
        <begin position="658"/>
        <end position="676"/>
    </location>
</feature>
<feature type="compositionally biased region" description="Polar residues" evidence="4">
    <location>
        <begin position="210"/>
        <end position="219"/>
    </location>
</feature>
<feature type="region of interest" description="Disordered" evidence="4">
    <location>
        <begin position="654"/>
        <end position="771"/>
    </location>
</feature>
<feature type="compositionally biased region" description="Polar residues" evidence="4">
    <location>
        <begin position="579"/>
        <end position="590"/>
    </location>
</feature>
<reference evidence="6 7" key="1">
    <citation type="journal article" date="2018" name="New Phytol.">
        <title>Comparative genomics and transcriptomics depict ericoid mycorrhizal fungi as versatile saprotrophs and plant mutualists.</title>
        <authorList>
            <person name="Martino E."/>
            <person name="Morin E."/>
            <person name="Grelet G.A."/>
            <person name="Kuo A."/>
            <person name="Kohler A."/>
            <person name="Daghino S."/>
            <person name="Barry K.W."/>
            <person name="Cichocki N."/>
            <person name="Clum A."/>
            <person name="Dockter R.B."/>
            <person name="Hainaut M."/>
            <person name="Kuo R.C."/>
            <person name="LaButti K."/>
            <person name="Lindahl B.D."/>
            <person name="Lindquist E.A."/>
            <person name="Lipzen A."/>
            <person name="Khouja H.R."/>
            <person name="Magnuson J."/>
            <person name="Murat C."/>
            <person name="Ohm R.A."/>
            <person name="Singer S.W."/>
            <person name="Spatafora J.W."/>
            <person name="Wang M."/>
            <person name="Veneault-Fourrey C."/>
            <person name="Henrissat B."/>
            <person name="Grigoriev I.V."/>
            <person name="Martin F.M."/>
            <person name="Perotto S."/>
        </authorList>
    </citation>
    <scope>NUCLEOTIDE SEQUENCE [LARGE SCALE GENOMIC DNA]</scope>
    <source>
        <strain evidence="6 7">ATCC 22711</strain>
    </source>
</reference>
<proteinExistence type="predicted"/>
<feature type="compositionally biased region" description="Low complexity" evidence="4">
    <location>
        <begin position="21"/>
        <end position="47"/>
    </location>
</feature>
<keyword evidence="7" id="KW-1185">Reference proteome</keyword>
<dbReference type="STRING" id="857342.A0A2T3B9L4"/>
<feature type="region of interest" description="Disordered" evidence="4">
    <location>
        <begin position="561"/>
        <end position="641"/>
    </location>
</feature>
<feature type="compositionally biased region" description="Basic and acidic residues" evidence="4">
    <location>
        <begin position="59"/>
        <end position="75"/>
    </location>
</feature>
<feature type="compositionally biased region" description="Basic and acidic residues" evidence="4">
    <location>
        <begin position="561"/>
        <end position="574"/>
    </location>
</feature>
<dbReference type="InterPro" id="IPR012943">
    <property type="entry name" value="Cnn_1N"/>
</dbReference>
<feature type="region of interest" description="Disordered" evidence="4">
    <location>
        <begin position="210"/>
        <end position="231"/>
    </location>
</feature>
<feature type="compositionally biased region" description="Basic and acidic residues" evidence="4">
    <location>
        <begin position="314"/>
        <end position="333"/>
    </location>
</feature>
<evidence type="ECO:0000256" key="4">
    <source>
        <dbReference type="SAM" id="MobiDB-lite"/>
    </source>
</evidence>
<feature type="region of interest" description="Disordered" evidence="4">
    <location>
        <begin position="451"/>
        <end position="508"/>
    </location>
</feature>
<dbReference type="OrthoDB" id="10251744at2759"/>
<feature type="region of interest" description="Disordered" evidence="4">
    <location>
        <begin position="1"/>
        <end position="106"/>
    </location>
</feature>
<evidence type="ECO:0000313" key="7">
    <source>
        <dbReference type="Proteomes" id="UP000241818"/>
    </source>
</evidence>
<organism evidence="6 7">
    <name type="scientific">Amorphotheca resinae ATCC 22711</name>
    <dbReference type="NCBI Taxonomy" id="857342"/>
    <lineage>
        <taxon>Eukaryota</taxon>
        <taxon>Fungi</taxon>
        <taxon>Dikarya</taxon>
        <taxon>Ascomycota</taxon>
        <taxon>Pezizomycotina</taxon>
        <taxon>Leotiomycetes</taxon>
        <taxon>Helotiales</taxon>
        <taxon>Amorphothecaceae</taxon>
        <taxon>Amorphotheca</taxon>
    </lineage>
</organism>
<feature type="compositionally biased region" description="Polar residues" evidence="4">
    <location>
        <begin position="336"/>
        <end position="346"/>
    </location>
</feature>
<feature type="compositionally biased region" description="Basic and acidic residues" evidence="4">
    <location>
        <begin position="483"/>
        <end position="499"/>
    </location>
</feature>
<feature type="compositionally biased region" description="Basic and acidic residues" evidence="4">
    <location>
        <begin position="391"/>
        <end position="416"/>
    </location>
</feature>
<feature type="compositionally biased region" description="Low complexity" evidence="4">
    <location>
        <begin position="220"/>
        <end position="231"/>
    </location>
</feature>
<accession>A0A2T3B9L4</accession>
<sequence>MDDSHLPSTRRVRHLPPRPESSASSRTRMTPSSSSNSSSVNLPRNPSVRGTSGPSLLQERLRERKVESAKARRESVGTPVRSTQSSPLKGREERRPNSSGAGKGLSMGVKQIEEHVSTLTKQNFNLKLELHHRRERQLALEARLEAAERRLEEQAELQEINDQLLAELEKRDQAVEEAVSIIVNLEEKVERLMHERGVVQAFDTQYESSYSRASQEEQLSSPAPSRSQISSAMARMPSFLSEKSEGAEALRSLYLSSYSDAALPKLSEEAEEAPPTELDSPRLSVLSESSFLSVYGDKYQSLDDKQLSLDTEVEEHAKERGHRKSESVERWIDQRPATTQPPSATSRRNDLLKSQFLSINNVLVSPLQRLEKLKMSMESSSHLNSETLPEQNREKSESRQSLRRSLKDTASFDHHQTLPPTPDTISTNTLRHCQNSNDTLCQKRVDDGTFRNSTSTFPAPDTTRSTFHSTVSPRPRSAGETVTSRREGHGWDTETHGDDISSTASTFATQDFHRPRRVMTPDLFTFASDDRDDPWGRDMMFNHEPVLPSHVAARYERLRHSSMADHPRSDDPVRRAVQRNGNNQNVTNPLDASPRPAPPNRRSSLSATTQIRRYSLTHTSGASPGNSPAAPKQEPPKQEPKKNRFANRLFGRAETSPAPATSQQQKPKVSGRTQTWVDRDEQASATPPPIRRSRNNTVSSCRPSSAGTGMPNHATRRHSAFGVDGTSVETNEGKTRPRKGSVDVAPGNAEETKTGGRKWLGFGRAGSLLRN</sequence>
<feature type="region of interest" description="Disordered" evidence="4">
    <location>
        <begin position="313"/>
        <end position="349"/>
    </location>
</feature>
<comment type="subcellular location">
    <subcellularLocation>
        <location evidence="1">Cytoplasm</location>
    </subcellularLocation>
</comment>
<keyword evidence="2" id="KW-0963">Cytoplasm</keyword>
<evidence type="ECO:0000256" key="3">
    <source>
        <dbReference type="SAM" id="Coils"/>
    </source>
</evidence>
<dbReference type="AlphaFoldDB" id="A0A2T3B9L4"/>
<dbReference type="Pfam" id="PF07989">
    <property type="entry name" value="Cnn_1N"/>
    <property type="match status" value="1"/>
</dbReference>
<feature type="compositionally biased region" description="Polar residues" evidence="4">
    <location>
        <begin position="377"/>
        <end position="390"/>
    </location>
</feature>
<feature type="coiled-coil region" evidence="3">
    <location>
        <begin position="137"/>
        <end position="195"/>
    </location>
</feature>
<dbReference type="InParanoid" id="A0A2T3B9L4"/>
<feature type="region of interest" description="Disordered" evidence="4">
    <location>
        <begin position="376"/>
        <end position="427"/>
    </location>
</feature>
<evidence type="ECO:0000256" key="2">
    <source>
        <dbReference type="ARBA" id="ARBA00022490"/>
    </source>
</evidence>
<gene>
    <name evidence="6" type="ORF">M430DRAFT_15719</name>
</gene>
<keyword evidence="3" id="KW-0175">Coiled coil</keyword>
<dbReference type="EMBL" id="KZ679007">
    <property type="protein sequence ID" value="PSS24964.1"/>
    <property type="molecule type" value="Genomic_DNA"/>
</dbReference>
<dbReference type="GeneID" id="36571390"/>
<feature type="domain" description="Centrosomin N-terminal motif 1" evidence="5">
    <location>
        <begin position="109"/>
        <end position="178"/>
    </location>
</feature>
<name>A0A2T3B9L4_AMORE</name>
<evidence type="ECO:0000256" key="1">
    <source>
        <dbReference type="ARBA" id="ARBA00004496"/>
    </source>
</evidence>
<feature type="compositionally biased region" description="Polar residues" evidence="4">
    <location>
        <begin position="695"/>
        <end position="707"/>
    </location>
</feature>